<dbReference type="InterPro" id="IPR017900">
    <property type="entry name" value="4Fe4S_Fe_S_CS"/>
</dbReference>
<dbReference type="SUPFAM" id="SSF51905">
    <property type="entry name" value="FAD/NAD(P)-binding domain"/>
    <property type="match status" value="1"/>
</dbReference>
<name>S0G777_9BACT</name>
<comment type="caution">
    <text evidence="6">The sequence shown here is derived from an EMBL/GenBank/DDBJ whole genome shotgun (WGS) entry which is preliminary data.</text>
</comment>
<protein>
    <recommendedName>
        <fullName evidence="5">4Fe-4S ferredoxin-type domain-containing protein</fullName>
    </recommendedName>
</protein>
<keyword evidence="7" id="KW-1185">Reference proteome</keyword>
<dbReference type="GO" id="GO:0046872">
    <property type="term" value="F:metal ion binding"/>
    <property type="evidence" value="ECO:0007669"/>
    <property type="project" value="UniProtKB-KW"/>
</dbReference>
<keyword evidence="4" id="KW-0411">Iron-sulfur</keyword>
<dbReference type="Pfam" id="PF12838">
    <property type="entry name" value="Fer4_7"/>
    <property type="match status" value="1"/>
</dbReference>
<proteinExistence type="predicted"/>
<dbReference type="InterPro" id="IPR017896">
    <property type="entry name" value="4Fe4S_Fe-S-bd"/>
</dbReference>
<dbReference type="Pfam" id="PF02662">
    <property type="entry name" value="FlpD"/>
    <property type="match status" value="1"/>
</dbReference>
<keyword evidence="2" id="KW-0560">Oxidoreductase</keyword>
<keyword evidence="3" id="KW-0408">Iron</keyword>
<dbReference type="PANTHER" id="PTHR42949">
    <property type="entry name" value="ANAEROBIC GLYCEROL-3-PHOSPHATE DEHYDROGENASE SUBUNIT B"/>
    <property type="match status" value="1"/>
</dbReference>
<dbReference type="PROSITE" id="PS51379">
    <property type="entry name" value="4FE4S_FER_2"/>
    <property type="match status" value="2"/>
</dbReference>
<dbReference type="InterPro" id="IPR036188">
    <property type="entry name" value="FAD/NAD-bd_sf"/>
</dbReference>
<evidence type="ECO:0000313" key="7">
    <source>
        <dbReference type="Proteomes" id="UP000014216"/>
    </source>
</evidence>
<dbReference type="SUPFAM" id="SSF51971">
    <property type="entry name" value="Nucleotide-binding domain"/>
    <property type="match status" value="1"/>
</dbReference>
<organism evidence="6 7">
    <name type="scientific">Desulfotignum phosphitoxidans DSM 13687</name>
    <dbReference type="NCBI Taxonomy" id="1286635"/>
    <lineage>
        <taxon>Bacteria</taxon>
        <taxon>Pseudomonadati</taxon>
        <taxon>Thermodesulfobacteriota</taxon>
        <taxon>Desulfobacteria</taxon>
        <taxon>Desulfobacterales</taxon>
        <taxon>Desulfobacteraceae</taxon>
        <taxon>Desulfotignum</taxon>
    </lineage>
</organism>
<dbReference type="Gene3D" id="3.30.70.20">
    <property type="match status" value="1"/>
</dbReference>
<dbReference type="GO" id="GO:0051536">
    <property type="term" value="F:iron-sulfur cluster binding"/>
    <property type="evidence" value="ECO:0007669"/>
    <property type="project" value="UniProtKB-KW"/>
</dbReference>
<dbReference type="InterPro" id="IPR003813">
    <property type="entry name" value="MvhD/FlpD"/>
</dbReference>
<evidence type="ECO:0000256" key="1">
    <source>
        <dbReference type="ARBA" id="ARBA00022723"/>
    </source>
</evidence>
<feature type="domain" description="4Fe-4S ferredoxin-type" evidence="5">
    <location>
        <begin position="666"/>
        <end position="695"/>
    </location>
</feature>
<dbReference type="EMBL" id="APJX01000001">
    <property type="protein sequence ID" value="EMS80932.1"/>
    <property type="molecule type" value="Genomic_DNA"/>
</dbReference>
<gene>
    <name evidence="6" type="ORF">Dpo_1c00620</name>
</gene>
<dbReference type="InterPro" id="IPR023753">
    <property type="entry name" value="FAD/NAD-binding_dom"/>
</dbReference>
<evidence type="ECO:0000259" key="5">
    <source>
        <dbReference type="PROSITE" id="PS51379"/>
    </source>
</evidence>
<dbReference type="AlphaFoldDB" id="S0G777"/>
<feature type="domain" description="4Fe-4S ferredoxin-type" evidence="5">
    <location>
        <begin position="636"/>
        <end position="665"/>
    </location>
</feature>
<dbReference type="Gene3D" id="3.50.50.60">
    <property type="entry name" value="FAD/NAD(P)-binding domain"/>
    <property type="match status" value="1"/>
</dbReference>
<dbReference type="SUPFAM" id="SSF54862">
    <property type="entry name" value="4Fe-4S ferredoxins"/>
    <property type="match status" value="1"/>
</dbReference>
<dbReference type="PROSITE" id="PS00198">
    <property type="entry name" value="4FE4S_FER_1"/>
    <property type="match status" value="2"/>
</dbReference>
<dbReference type="InterPro" id="IPR051691">
    <property type="entry name" value="Metab_Enz_Cyan_OpOx_G3PDH"/>
</dbReference>
<evidence type="ECO:0000256" key="3">
    <source>
        <dbReference type="ARBA" id="ARBA00023004"/>
    </source>
</evidence>
<dbReference type="PANTHER" id="PTHR42949:SF3">
    <property type="entry name" value="ANAEROBIC GLYCEROL-3-PHOSPHATE DEHYDROGENASE SUBUNIT B"/>
    <property type="match status" value="1"/>
</dbReference>
<dbReference type="Proteomes" id="UP000014216">
    <property type="component" value="Unassembled WGS sequence"/>
</dbReference>
<dbReference type="RefSeq" id="WP_006963499.1">
    <property type="nucleotide sequence ID" value="NZ_APJX01000001.1"/>
</dbReference>
<evidence type="ECO:0000256" key="2">
    <source>
        <dbReference type="ARBA" id="ARBA00023002"/>
    </source>
</evidence>
<dbReference type="Pfam" id="PF07992">
    <property type="entry name" value="Pyr_redox_2"/>
    <property type="match status" value="1"/>
</dbReference>
<keyword evidence="1" id="KW-0479">Metal-binding</keyword>
<reference evidence="6 7" key="1">
    <citation type="journal article" date="2013" name="Genome Announc.">
        <title>Draft Genome Sequence of Desulfotignum phosphitoxidans DSM 13687 Strain FiPS-3.</title>
        <authorList>
            <person name="Poehlein A."/>
            <person name="Daniel R."/>
            <person name="Simeonova D.D."/>
        </authorList>
    </citation>
    <scope>NUCLEOTIDE SEQUENCE [LARGE SCALE GENOMIC DNA]</scope>
    <source>
        <strain evidence="6 7">DSM 13687</strain>
    </source>
</reference>
<dbReference type="GO" id="GO:0016491">
    <property type="term" value="F:oxidoreductase activity"/>
    <property type="evidence" value="ECO:0007669"/>
    <property type="project" value="UniProtKB-KW"/>
</dbReference>
<evidence type="ECO:0000313" key="6">
    <source>
        <dbReference type="EMBL" id="EMS80932.1"/>
    </source>
</evidence>
<accession>S0G777</accession>
<dbReference type="OrthoDB" id="9766627at2"/>
<evidence type="ECO:0000256" key="4">
    <source>
        <dbReference type="ARBA" id="ARBA00023014"/>
    </source>
</evidence>
<sequence length="818" mass="87289">MTHSSDSVLVLGGGIAGMAAAQTLGDSNVQVHLVEAADHLGGNAASWACMATDECRQCGACLADDMVHQTGGHPHISVHLNTTLERVEKTGDKFAARLTSGETLTPARIILATGFTPFDPTVLPSLQFANQDKVITTARLNQMLKAETLTGFLGNIAQPKIAFIQCVGSRNRTLDRDFCSQVCCKISLRHSDKLLHLLPDADITLFHMDLQTIGKETRCLAADLSTRMTLAQGVPAEILTDPDTDRLQVIVEDPDAGTRVARTFDLVVLSIGMSPSEELDRLAGQLNVRPNLWGFFNTPDASLAHGIHAAGCAAGPKDILGSRQEGWTAGAAVLRELGHDPAQKADILVWGNGTEADTIARSLAKNGHTTVCFGRGKAADGLTFMDPGRILSVDGTAGRFIVRYEQEGGRNTLTCRAIIAAPAPEYWTLADHAALSKALDLTAFAGTPAGQLPEQIAILLDYLTPETKAGSRLALNTALEARNAGRKITVIMNKMLVHGAQGQQIYDQARKAGVKFLRYNAAEDIQIQKTDTGFSLTLNEATLPGTPVTLHCNQLVIPKVPVTSPGIDNAARLLRQEKDREGFLQSPNVRHRLTRSPRKGIYFAGPAHDDVDDTDLAAELDGIMADLDFPGPAQNAGVEINQKKCAQCLTCLRICPHQAIFLNEKDRPEIIPDACFGCHLCVVNCPALAIESATCAPAQVAEETGKGQTVILACQRSAALAAGPLTLPDPVRLISVPCASSAGVNLMLKLLVDGAAKVIVAGCHDGNCRSMNGSIKARKEVSRLLSLPGIPPDKVSWHSVAANETQRFARIISDTRIS</sequence>